<dbReference type="RefSeq" id="WP_183351780.1">
    <property type="nucleotide sequence ID" value="NZ_JACHEO010000017.1"/>
</dbReference>
<dbReference type="AlphaFoldDB" id="A0A840UVV4"/>
<evidence type="ECO:0000313" key="1">
    <source>
        <dbReference type="EMBL" id="MBB5348966.1"/>
    </source>
</evidence>
<gene>
    <name evidence="1" type="ORF">HNQ81_002707</name>
</gene>
<dbReference type="EMBL" id="JACHEO010000017">
    <property type="protein sequence ID" value="MBB5348966.1"/>
    <property type="molecule type" value="Genomic_DNA"/>
</dbReference>
<proteinExistence type="predicted"/>
<organism evidence="1 2">
    <name type="scientific">Desulfoprunum benzoelyticum</name>
    <dbReference type="NCBI Taxonomy" id="1506996"/>
    <lineage>
        <taxon>Bacteria</taxon>
        <taxon>Pseudomonadati</taxon>
        <taxon>Thermodesulfobacteriota</taxon>
        <taxon>Desulfobulbia</taxon>
        <taxon>Desulfobulbales</taxon>
        <taxon>Desulfobulbaceae</taxon>
        <taxon>Desulfoprunum</taxon>
    </lineage>
</organism>
<protein>
    <submittedName>
        <fullName evidence="1">Uncharacterized protein</fullName>
    </submittedName>
</protein>
<comment type="caution">
    <text evidence="1">The sequence shown here is derived from an EMBL/GenBank/DDBJ whole genome shotgun (WGS) entry which is preliminary data.</text>
</comment>
<accession>A0A840UVV4</accession>
<reference evidence="1 2" key="1">
    <citation type="submission" date="2020-08" db="EMBL/GenBank/DDBJ databases">
        <title>Genomic Encyclopedia of Type Strains, Phase IV (KMG-IV): sequencing the most valuable type-strain genomes for metagenomic binning, comparative biology and taxonomic classification.</title>
        <authorList>
            <person name="Goeker M."/>
        </authorList>
    </citation>
    <scope>NUCLEOTIDE SEQUENCE [LARGE SCALE GENOMIC DNA]</scope>
    <source>
        <strain evidence="1 2">DSM 28570</strain>
    </source>
</reference>
<dbReference type="Proteomes" id="UP000539642">
    <property type="component" value="Unassembled WGS sequence"/>
</dbReference>
<evidence type="ECO:0000313" key="2">
    <source>
        <dbReference type="Proteomes" id="UP000539642"/>
    </source>
</evidence>
<name>A0A840UVV4_9BACT</name>
<sequence>MAEEIEIFVRYAVAEESYGEAMQVVARYSDDIPALLLLREFYRSLPEVREEPVEKIVELASQQGVKLLAVITHGFEYLYALDGERVVFISENGPDLDEEHLAIFGYPAQEDFHQACNSLRELTDYSSAVTLGKEKCPVCFTLEGEYHQLGCPVEVCPWCMGQLNHCNCRFDQLGVEQILDDEELARFQRLLIAKGRIRYSSDQAPAYPGMSAGLDQGEP</sequence>
<keyword evidence="2" id="KW-1185">Reference proteome</keyword>